<evidence type="ECO:0000256" key="1">
    <source>
        <dbReference type="SAM" id="Phobius"/>
    </source>
</evidence>
<evidence type="ECO:0000313" key="2">
    <source>
        <dbReference type="EMBL" id="MFC5820647.1"/>
    </source>
</evidence>
<feature type="transmembrane region" description="Helical" evidence="1">
    <location>
        <begin position="51"/>
        <end position="71"/>
    </location>
</feature>
<comment type="caution">
    <text evidence="2">The sequence shown here is derived from an EMBL/GenBank/DDBJ whole genome shotgun (WGS) entry which is preliminary data.</text>
</comment>
<dbReference type="InterPro" id="IPR036259">
    <property type="entry name" value="MFS_trans_sf"/>
</dbReference>
<gene>
    <name evidence="2" type="ORF">ACFPUY_36590</name>
</gene>
<dbReference type="SUPFAM" id="SSF103473">
    <property type="entry name" value="MFS general substrate transporter"/>
    <property type="match status" value="1"/>
</dbReference>
<sequence length="120" mass="12201">MGSALLGVALLMNSPVAMVTLILLAVMISATAIPTCTACIADVVAARSRGVGFAVLQLLLTIGVAFGPLIIGMTSDAAGSLLMAMYALIVPMILGGLVVLAARAPYEREAARVLDDARDS</sequence>
<dbReference type="Gene3D" id="1.20.1250.20">
    <property type="entry name" value="MFS general substrate transporter like domains"/>
    <property type="match status" value="1"/>
</dbReference>
<dbReference type="Pfam" id="PF07690">
    <property type="entry name" value="MFS_1"/>
    <property type="match status" value="1"/>
</dbReference>
<keyword evidence="1" id="KW-1133">Transmembrane helix</keyword>
<accession>A0ABW1C5N0</accession>
<protein>
    <submittedName>
        <fullName evidence="2">MFS transporter</fullName>
    </submittedName>
</protein>
<proteinExistence type="predicted"/>
<keyword evidence="3" id="KW-1185">Reference proteome</keyword>
<organism evidence="2 3">
    <name type="scientific">Nonomuraea harbinensis</name>
    <dbReference type="NCBI Taxonomy" id="1286938"/>
    <lineage>
        <taxon>Bacteria</taxon>
        <taxon>Bacillati</taxon>
        <taxon>Actinomycetota</taxon>
        <taxon>Actinomycetes</taxon>
        <taxon>Streptosporangiales</taxon>
        <taxon>Streptosporangiaceae</taxon>
        <taxon>Nonomuraea</taxon>
    </lineage>
</organism>
<evidence type="ECO:0000313" key="3">
    <source>
        <dbReference type="Proteomes" id="UP001596096"/>
    </source>
</evidence>
<feature type="transmembrane region" description="Helical" evidence="1">
    <location>
        <begin position="83"/>
        <end position="102"/>
    </location>
</feature>
<dbReference type="InterPro" id="IPR011701">
    <property type="entry name" value="MFS"/>
</dbReference>
<keyword evidence="1" id="KW-0472">Membrane</keyword>
<dbReference type="RefSeq" id="WP_246640497.1">
    <property type="nucleotide sequence ID" value="NZ_JAHKRN010000029.1"/>
</dbReference>
<dbReference type="Proteomes" id="UP001596096">
    <property type="component" value="Unassembled WGS sequence"/>
</dbReference>
<reference evidence="3" key="1">
    <citation type="journal article" date="2019" name="Int. J. Syst. Evol. Microbiol.">
        <title>The Global Catalogue of Microorganisms (GCM) 10K type strain sequencing project: providing services to taxonomists for standard genome sequencing and annotation.</title>
        <authorList>
            <consortium name="The Broad Institute Genomics Platform"/>
            <consortium name="The Broad Institute Genome Sequencing Center for Infectious Disease"/>
            <person name="Wu L."/>
            <person name="Ma J."/>
        </authorList>
    </citation>
    <scope>NUCLEOTIDE SEQUENCE [LARGE SCALE GENOMIC DNA]</scope>
    <source>
        <strain evidence="3">CGMCC 4.7106</strain>
    </source>
</reference>
<dbReference type="EMBL" id="JBHSNW010000026">
    <property type="protein sequence ID" value="MFC5820647.1"/>
    <property type="molecule type" value="Genomic_DNA"/>
</dbReference>
<keyword evidence="1" id="KW-0812">Transmembrane</keyword>
<name>A0ABW1C5N0_9ACTN</name>
<feature type="transmembrane region" description="Helical" evidence="1">
    <location>
        <begin position="20"/>
        <end position="44"/>
    </location>
</feature>